<evidence type="ECO:0000313" key="3">
    <source>
        <dbReference type="Proteomes" id="UP000308978"/>
    </source>
</evidence>
<proteinExistence type="predicted"/>
<protein>
    <submittedName>
        <fullName evidence="2">DUF1385 domain-containing protein</fullName>
    </submittedName>
</protein>
<dbReference type="InterPro" id="IPR010787">
    <property type="entry name" value="DUF1385"/>
</dbReference>
<name>A0A4V3WUX2_9ACTN</name>
<gene>
    <name evidence="2" type="ORF">E5986_05675</name>
</gene>
<dbReference type="EMBL" id="SSTJ01000005">
    <property type="protein sequence ID" value="THG37537.1"/>
    <property type="molecule type" value="Genomic_DNA"/>
</dbReference>
<accession>A0A4V3WUX2</accession>
<dbReference type="Proteomes" id="UP000308978">
    <property type="component" value="Unassembled WGS sequence"/>
</dbReference>
<evidence type="ECO:0000256" key="1">
    <source>
        <dbReference type="SAM" id="Phobius"/>
    </source>
</evidence>
<organism evidence="2 3">
    <name type="scientific">Adlercreutzia caecimuris</name>
    <dbReference type="NCBI Taxonomy" id="671266"/>
    <lineage>
        <taxon>Bacteria</taxon>
        <taxon>Bacillati</taxon>
        <taxon>Actinomycetota</taxon>
        <taxon>Coriobacteriia</taxon>
        <taxon>Eggerthellales</taxon>
        <taxon>Eggerthellaceae</taxon>
        <taxon>Adlercreutzia</taxon>
    </lineage>
</organism>
<keyword evidence="1" id="KW-0812">Transmembrane</keyword>
<keyword evidence="1" id="KW-1133">Transmembrane helix</keyword>
<comment type="caution">
    <text evidence="2">The sequence shown here is derived from an EMBL/GenBank/DDBJ whole genome shotgun (WGS) entry which is preliminary data.</text>
</comment>
<sequence length="365" mass="40314">MAKQKSDLSRAFSEDGAIKTHVGGQALIEGVMMRGKYNWAVAVREPSGIIYVEEHDLKSGQDKNGWMYWPLVRGCRALVESLMLGFKALEIAALHAFGDEEGEQKATVEASTEAVDYETTLTEDAETREEEEEFGHREMMISMIVGLVLGVVLFIVAPAAITNLIVGEYDDHTLAWNIVDGLLRVAVFVFYIWLIGRMEDIKRMFMYHGAEHKAIHCFEHGLPMTPENARQFPRLHVRCGTAFLIMVMVIAILVYTIFPLNAIIAGFGVPDGLPKLLLVIVARIVLMPVIAGISYEITVKWAGSHPDNPLVKVILWPGMQMQYLTTHEPDDAQMECAIAAMQAVLAREDAEAARAAGAAEAITAS</sequence>
<dbReference type="RefSeq" id="WP_136434106.1">
    <property type="nucleotide sequence ID" value="NZ_SSTJ01000005.1"/>
</dbReference>
<keyword evidence="1" id="KW-0472">Membrane</keyword>
<dbReference type="Pfam" id="PF07136">
    <property type="entry name" value="DUF1385"/>
    <property type="match status" value="1"/>
</dbReference>
<dbReference type="AlphaFoldDB" id="A0A4V3WUX2"/>
<feature type="transmembrane region" description="Helical" evidence="1">
    <location>
        <begin position="276"/>
        <end position="295"/>
    </location>
</feature>
<feature type="transmembrane region" description="Helical" evidence="1">
    <location>
        <begin position="240"/>
        <end position="264"/>
    </location>
</feature>
<dbReference type="PANTHER" id="PTHR42867:SF1">
    <property type="entry name" value="MEMBRANE PROTEIN-RELATED"/>
    <property type="match status" value="1"/>
</dbReference>
<feature type="transmembrane region" description="Helical" evidence="1">
    <location>
        <begin position="178"/>
        <end position="196"/>
    </location>
</feature>
<dbReference type="PANTHER" id="PTHR42867">
    <property type="entry name" value="MEMBRANE PROTEIN-RELATED"/>
    <property type="match status" value="1"/>
</dbReference>
<evidence type="ECO:0000313" key="2">
    <source>
        <dbReference type="EMBL" id="THG37537.1"/>
    </source>
</evidence>
<reference evidence="2 3" key="1">
    <citation type="submission" date="2019-04" db="EMBL/GenBank/DDBJ databases">
        <title>Microbes associate with the intestines of laboratory mice.</title>
        <authorList>
            <person name="Navarre W."/>
            <person name="Wong E."/>
            <person name="Huang K.C."/>
            <person name="Tropini C."/>
            <person name="Ng K."/>
            <person name="Yu B."/>
        </authorList>
    </citation>
    <scope>NUCLEOTIDE SEQUENCE [LARGE SCALE GENOMIC DNA]</scope>
    <source>
        <strain evidence="2 3">NM80_B27</strain>
    </source>
</reference>
<feature type="transmembrane region" description="Helical" evidence="1">
    <location>
        <begin position="144"/>
        <end position="166"/>
    </location>
</feature>